<evidence type="ECO:0000256" key="2">
    <source>
        <dbReference type="SAM" id="Phobius"/>
    </source>
</evidence>
<feature type="coiled-coil region" evidence="1">
    <location>
        <begin position="309"/>
        <end position="413"/>
    </location>
</feature>
<keyword evidence="2" id="KW-0472">Membrane</keyword>
<dbReference type="InterPro" id="IPR008756">
    <property type="entry name" value="Peptidase_M56"/>
</dbReference>
<dbReference type="STRING" id="1236989.JCM15548_14468"/>
<keyword evidence="1" id="KW-0175">Coiled coil</keyword>
<dbReference type="Pfam" id="PF05569">
    <property type="entry name" value="Peptidase_M56"/>
    <property type="match status" value="1"/>
</dbReference>
<dbReference type="OrthoDB" id="15218at2"/>
<feature type="transmembrane region" description="Helical" evidence="2">
    <location>
        <begin position="231"/>
        <end position="250"/>
    </location>
</feature>
<protein>
    <recommendedName>
        <fullName evidence="3">Peptidase M56 domain-containing protein</fullName>
    </recommendedName>
</protein>
<dbReference type="Proteomes" id="UP000032900">
    <property type="component" value="Unassembled WGS sequence"/>
</dbReference>
<keyword evidence="5" id="KW-1185">Reference proteome</keyword>
<dbReference type="PANTHER" id="PTHR34978">
    <property type="entry name" value="POSSIBLE SENSOR-TRANSDUCER PROTEIN BLAR"/>
    <property type="match status" value="1"/>
</dbReference>
<keyword evidence="2" id="KW-0812">Transmembrane</keyword>
<evidence type="ECO:0000256" key="1">
    <source>
        <dbReference type="SAM" id="Coils"/>
    </source>
</evidence>
<keyword evidence="2" id="KW-1133">Transmembrane helix</keyword>
<feature type="domain" description="Peptidase M56" evidence="3">
    <location>
        <begin position="25"/>
        <end position="219"/>
    </location>
</feature>
<reference evidence="4 5" key="1">
    <citation type="journal article" date="2015" name="Microbes Environ.">
        <title>Distribution and evolution of nitrogen fixation genes in the phylum bacteroidetes.</title>
        <authorList>
            <person name="Inoue J."/>
            <person name="Oshima K."/>
            <person name="Suda W."/>
            <person name="Sakamoto M."/>
            <person name="Iino T."/>
            <person name="Noda S."/>
            <person name="Hongoh Y."/>
            <person name="Hattori M."/>
            <person name="Ohkuma M."/>
        </authorList>
    </citation>
    <scope>NUCLEOTIDE SEQUENCE [LARGE SCALE GENOMIC DNA]</scope>
    <source>
        <strain evidence="4">JCM 15548</strain>
    </source>
</reference>
<organism evidence="4 5">
    <name type="scientific">Geofilum rubicundum JCM 15548</name>
    <dbReference type="NCBI Taxonomy" id="1236989"/>
    <lineage>
        <taxon>Bacteria</taxon>
        <taxon>Pseudomonadati</taxon>
        <taxon>Bacteroidota</taxon>
        <taxon>Bacteroidia</taxon>
        <taxon>Marinilabiliales</taxon>
        <taxon>Marinilabiliaceae</taxon>
        <taxon>Geofilum</taxon>
    </lineage>
</organism>
<dbReference type="RefSeq" id="WP_083985257.1">
    <property type="nucleotide sequence ID" value="NZ_BAZW01000079.1"/>
</dbReference>
<feature type="transmembrane region" description="Helical" evidence="2">
    <location>
        <begin position="30"/>
        <end position="48"/>
    </location>
</feature>
<dbReference type="Gene3D" id="3.30.2010.10">
    <property type="entry name" value="Metalloproteases ('zincins'), catalytic domain"/>
    <property type="match status" value="1"/>
</dbReference>
<proteinExistence type="predicted"/>
<dbReference type="InterPro" id="IPR052173">
    <property type="entry name" value="Beta-lactam_resp_regulator"/>
</dbReference>
<sequence>MDGDRRATPFYVVNNSSFLDRIISEEALPVLFWAYLLGLVFVASYTLFKYYQLTRLTKASSPAQDADLLRMVRKLTIDTGMLKQIGVRISEHVSIPAVIGFFKPFILLPASMLTCLSPSQIESIILHELYHIRRNDPFINILQQIFEIALFYHPAVWIINSAMRRERENCVDEWVVAKTREPHDYANALLLLEESRQHQNKWAVAATQSKFHLLTRIKKIMTMKTQQSNSAPKVAGILLLLTALLSIAWMNPAVSINSKADDHFAGSDKENPMLVRDTIRKTVTITDPTSIQLEEGKVIAWDSLSEENKAQIREALKDARIALSEARSELNSEEFKKDMQEARKDIKEAQIEISEELEYFKSDEFAEEMREVRKEIKQAMDEMNIEIKTELESEEFKAEMKEVSKEVQKALAETGVILEDLGPLLQETLSTVFEALQEVELSAEADTIK</sequence>
<gene>
    <name evidence="4" type="ORF">JCM15548_14468</name>
</gene>
<dbReference type="PANTHER" id="PTHR34978:SF3">
    <property type="entry name" value="SLR0241 PROTEIN"/>
    <property type="match status" value="1"/>
</dbReference>
<evidence type="ECO:0000313" key="5">
    <source>
        <dbReference type="Proteomes" id="UP000032900"/>
    </source>
</evidence>
<comment type="caution">
    <text evidence="4">The sequence shown here is derived from an EMBL/GenBank/DDBJ whole genome shotgun (WGS) entry which is preliminary data.</text>
</comment>
<dbReference type="EMBL" id="BAZW01000079">
    <property type="protein sequence ID" value="GAO27630.1"/>
    <property type="molecule type" value="Genomic_DNA"/>
</dbReference>
<evidence type="ECO:0000313" key="4">
    <source>
        <dbReference type="EMBL" id="GAO27630.1"/>
    </source>
</evidence>
<evidence type="ECO:0000259" key="3">
    <source>
        <dbReference type="Pfam" id="PF05569"/>
    </source>
</evidence>
<dbReference type="AlphaFoldDB" id="A0A0E9LRZ3"/>
<accession>A0A0E9LRZ3</accession>
<dbReference type="CDD" id="cd07341">
    <property type="entry name" value="M56_BlaR1_MecR1_like"/>
    <property type="match status" value="1"/>
</dbReference>
<name>A0A0E9LRZ3_9BACT</name>